<proteinExistence type="inferred from homology"/>
<name>A0A371FG85_MUCPR</name>
<reference evidence="2" key="1">
    <citation type="submission" date="2018-05" db="EMBL/GenBank/DDBJ databases">
        <title>Draft genome of Mucuna pruriens seed.</title>
        <authorList>
            <person name="Nnadi N.E."/>
            <person name="Vos R."/>
            <person name="Hasami M.H."/>
            <person name="Devisetty U.K."/>
            <person name="Aguiy J.C."/>
        </authorList>
    </citation>
    <scope>NUCLEOTIDE SEQUENCE [LARGE SCALE GENOMIC DNA]</scope>
    <source>
        <strain evidence="2">JCA_2017</strain>
    </source>
</reference>
<dbReference type="Proteomes" id="UP000257109">
    <property type="component" value="Unassembled WGS sequence"/>
</dbReference>
<feature type="non-terminal residue" evidence="2">
    <location>
        <position position="1"/>
    </location>
</feature>
<dbReference type="OrthoDB" id="1930622at2759"/>
<dbReference type="PANTHER" id="PTHR31374:SF188">
    <property type="entry name" value="SAUR-LIKE AUXIN-RESPONSIVE FAMILY PROTEIN"/>
    <property type="match status" value="1"/>
</dbReference>
<accession>A0A371FG85</accession>
<dbReference type="Pfam" id="PF02519">
    <property type="entry name" value="Auxin_inducible"/>
    <property type="match status" value="1"/>
</dbReference>
<dbReference type="PANTHER" id="PTHR31374">
    <property type="entry name" value="AUXIN-INDUCED PROTEIN-LIKE-RELATED"/>
    <property type="match status" value="1"/>
</dbReference>
<comment type="caution">
    <text evidence="2">The sequence shown here is derived from an EMBL/GenBank/DDBJ whole genome shotgun (WGS) entry which is preliminary data.</text>
</comment>
<keyword evidence="3" id="KW-1185">Reference proteome</keyword>
<dbReference type="InterPro" id="IPR003676">
    <property type="entry name" value="SAUR_fam"/>
</dbReference>
<evidence type="ECO:0000313" key="3">
    <source>
        <dbReference type="Proteomes" id="UP000257109"/>
    </source>
</evidence>
<comment type="similarity">
    <text evidence="1">Belongs to the ARG7 family.</text>
</comment>
<dbReference type="STRING" id="157652.A0A371FG85"/>
<protein>
    <submittedName>
        <fullName evidence="2">Auxin-responsive protein SAUR32</fullName>
    </submittedName>
</protein>
<dbReference type="GO" id="GO:0009733">
    <property type="term" value="P:response to auxin"/>
    <property type="evidence" value="ECO:0007669"/>
    <property type="project" value="InterPro"/>
</dbReference>
<sequence>MNVKTHTQAHGEETSCVFLHDISQYKYRNSVYRHTKLKVGKLASSQIQEMLRSFVGKIEKGLTLIVPRKPTPSYLNENDVRKGYFAVLASKDGESKRFVVELDYLTNPAFLGLLDQAGEEYGFRQKGTLALPCRPQELQNILDAWRTRSDNIKGAGGDFYFPKFL</sequence>
<organism evidence="2 3">
    <name type="scientific">Mucuna pruriens</name>
    <name type="common">Velvet bean</name>
    <name type="synonym">Dolichos pruriens</name>
    <dbReference type="NCBI Taxonomy" id="157652"/>
    <lineage>
        <taxon>Eukaryota</taxon>
        <taxon>Viridiplantae</taxon>
        <taxon>Streptophyta</taxon>
        <taxon>Embryophyta</taxon>
        <taxon>Tracheophyta</taxon>
        <taxon>Spermatophyta</taxon>
        <taxon>Magnoliopsida</taxon>
        <taxon>eudicotyledons</taxon>
        <taxon>Gunneridae</taxon>
        <taxon>Pentapetalae</taxon>
        <taxon>rosids</taxon>
        <taxon>fabids</taxon>
        <taxon>Fabales</taxon>
        <taxon>Fabaceae</taxon>
        <taxon>Papilionoideae</taxon>
        <taxon>50 kb inversion clade</taxon>
        <taxon>NPAAA clade</taxon>
        <taxon>indigoferoid/millettioid clade</taxon>
        <taxon>Phaseoleae</taxon>
        <taxon>Mucuna</taxon>
    </lineage>
</organism>
<dbReference type="AlphaFoldDB" id="A0A371FG85"/>
<gene>
    <name evidence="2" type="primary">SAUR32</name>
    <name evidence="2" type="ORF">CR513_42553</name>
</gene>
<evidence type="ECO:0000313" key="2">
    <source>
        <dbReference type="EMBL" id="RDX77344.1"/>
    </source>
</evidence>
<evidence type="ECO:0000256" key="1">
    <source>
        <dbReference type="ARBA" id="ARBA00006974"/>
    </source>
</evidence>
<dbReference type="EMBL" id="QJKJ01009200">
    <property type="protein sequence ID" value="RDX77344.1"/>
    <property type="molecule type" value="Genomic_DNA"/>
</dbReference>